<name>A0A3B1KGG8_ASTMX</name>
<proteinExistence type="predicted"/>
<sequence length="66" mass="8086">MDFSCRKFQPNIFNKSRCQNCFKPREQHVSRLHLYCVYIYTVLKNADSDYFNQIFYFHLLILLICV</sequence>
<dbReference type="Ensembl" id="ENSAMXT00000055975.1">
    <property type="protein sequence ID" value="ENSAMXP00000053633.1"/>
    <property type="gene ID" value="ENSAMXG00000035909.1"/>
</dbReference>
<evidence type="ECO:0000313" key="2">
    <source>
        <dbReference type="Proteomes" id="UP000018467"/>
    </source>
</evidence>
<keyword evidence="2" id="KW-1185">Reference proteome</keyword>
<dbReference type="InParanoid" id="A0A3B1KGG8"/>
<reference evidence="2" key="2">
    <citation type="journal article" date="2014" name="Nat. Commun.">
        <title>The cavefish genome reveals candidate genes for eye loss.</title>
        <authorList>
            <person name="McGaugh S.E."/>
            <person name="Gross J.B."/>
            <person name="Aken B."/>
            <person name="Blin M."/>
            <person name="Borowsky R."/>
            <person name="Chalopin D."/>
            <person name="Hinaux H."/>
            <person name="Jeffery W.R."/>
            <person name="Keene A."/>
            <person name="Ma L."/>
            <person name="Minx P."/>
            <person name="Murphy D."/>
            <person name="O'Quin K.E."/>
            <person name="Retaux S."/>
            <person name="Rohner N."/>
            <person name="Searle S.M."/>
            <person name="Stahl B.A."/>
            <person name="Tabin C."/>
            <person name="Volff J.N."/>
            <person name="Yoshizawa M."/>
            <person name="Warren W.C."/>
        </authorList>
    </citation>
    <scope>NUCLEOTIDE SEQUENCE [LARGE SCALE GENOMIC DNA]</scope>
    <source>
        <strain evidence="2">female</strain>
    </source>
</reference>
<dbReference type="AlphaFoldDB" id="A0A3B1KGG8"/>
<protein>
    <submittedName>
        <fullName evidence="1">Uncharacterized protein</fullName>
    </submittedName>
</protein>
<organism evidence="1 2">
    <name type="scientific">Astyanax mexicanus</name>
    <name type="common">Blind cave fish</name>
    <name type="synonym">Astyanax fasciatus mexicanus</name>
    <dbReference type="NCBI Taxonomy" id="7994"/>
    <lineage>
        <taxon>Eukaryota</taxon>
        <taxon>Metazoa</taxon>
        <taxon>Chordata</taxon>
        <taxon>Craniata</taxon>
        <taxon>Vertebrata</taxon>
        <taxon>Euteleostomi</taxon>
        <taxon>Actinopterygii</taxon>
        <taxon>Neopterygii</taxon>
        <taxon>Teleostei</taxon>
        <taxon>Ostariophysi</taxon>
        <taxon>Characiformes</taxon>
        <taxon>Characoidei</taxon>
        <taxon>Acestrorhamphidae</taxon>
        <taxon>Acestrorhamphinae</taxon>
        <taxon>Astyanax</taxon>
    </lineage>
</organism>
<reference evidence="2" key="1">
    <citation type="submission" date="2013-03" db="EMBL/GenBank/DDBJ databases">
        <authorList>
            <person name="Jeffery W."/>
            <person name="Warren W."/>
            <person name="Wilson R.K."/>
        </authorList>
    </citation>
    <scope>NUCLEOTIDE SEQUENCE</scope>
    <source>
        <strain evidence="2">female</strain>
    </source>
</reference>
<evidence type="ECO:0000313" key="1">
    <source>
        <dbReference type="Ensembl" id="ENSAMXP00000053633.1"/>
    </source>
</evidence>
<reference evidence="1" key="3">
    <citation type="submission" date="2025-08" db="UniProtKB">
        <authorList>
            <consortium name="Ensembl"/>
        </authorList>
    </citation>
    <scope>IDENTIFICATION</scope>
</reference>
<reference evidence="1" key="4">
    <citation type="submission" date="2025-09" db="UniProtKB">
        <authorList>
            <consortium name="Ensembl"/>
        </authorList>
    </citation>
    <scope>IDENTIFICATION</scope>
</reference>
<dbReference type="Bgee" id="ENSAMXG00000035909">
    <property type="expression patterns" value="Expressed in pharyngeal gill and 1 other cell type or tissue"/>
</dbReference>
<dbReference type="Proteomes" id="UP000018467">
    <property type="component" value="Unassembled WGS sequence"/>
</dbReference>
<accession>A0A3B1KGG8</accession>